<evidence type="ECO:0000313" key="3">
    <source>
        <dbReference type="Proteomes" id="UP000095280"/>
    </source>
</evidence>
<dbReference type="SUPFAM" id="SSF54495">
    <property type="entry name" value="UBC-like"/>
    <property type="match status" value="1"/>
</dbReference>
<evidence type="ECO:0000256" key="1">
    <source>
        <dbReference type="ARBA" id="ARBA00022786"/>
    </source>
</evidence>
<feature type="domain" description="UBC core" evidence="2">
    <location>
        <begin position="15"/>
        <end position="148"/>
    </location>
</feature>
<dbReference type="Gene3D" id="3.10.110.10">
    <property type="entry name" value="Ubiquitin Conjugating Enzyme"/>
    <property type="match status" value="1"/>
</dbReference>
<dbReference type="WBParaSite" id="maker-uti_cns_0046608-snap-gene-0.14-mRNA-1">
    <property type="protein sequence ID" value="maker-uti_cns_0046608-snap-gene-0.14-mRNA-1"/>
    <property type="gene ID" value="maker-uti_cns_0046608-snap-gene-0.14"/>
</dbReference>
<dbReference type="InterPro" id="IPR000608">
    <property type="entry name" value="UBC"/>
</dbReference>
<name>A0A1I8GH27_9PLAT</name>
<organism evidence="3 4">
    <name type="scientific">Macrostomum lignano</name>
    <dbReference type="NCBI Taxonomy" id="282301"/>
    <lineage>
        <taxon>Eukaryota</taxon>
        <taxon>Metazoa</taxon>
        <taxon>Spiralia</taxon>
        <taxon>Lophotrochozoa</taxon>
        <taxon>Platyhelminthes</taxon>
        <taxon>Rhabditophora</taxon>
        <taxon>Macrostomorpha</taxon>
        <taxon>Macrostomida</taxon>
        <taxon>Macrostomidae</taxon>
        <taxon>Macrostomum</taxon>
    </lineage>
</organism>
<dbReference type="Pfam" id="PF00179">
    <property type="entry name" value="UQ_con"/>
    <property type="match status" value="1"/>
</dbReference>
<proteinExistence type="predicted"/>
<sequence>NKFHHFIIPIPVEVPRSFYLLEELDEGQKGTQDGTISWGLENDNDQTLTNWIGMILGPPKTPYDNRMYNLHITCGPNYPEQPPTVRFISRIKMNGVHETTGLVDGRKLPSLAQWRRGYHIKTVLQELRRQMTARENAKLSQPPEGSSF</sequence>
<dbReference type="SMART" id="SM00212">
    <property type="entry name" value="UBCc"/>
    <property type="match status" value="1"/>
</dbReference>
<dbReference type="Proteomes" id="UP000095280">
    <property type="component" value="Unplaced"/>
</dbReference>
<dbReference type="WBParaSite" id="maker-uti_cns_0001979-snap-gene-0.4-mRNA-1">
    <property type="protein sequence ID" value="maker-uti_cns_0001979-snap-gene-0.4-mRNA-1"/>
    <property type="gene ID" value="maker-uti_cns_0001979-snap-gene-0.4"/>
</dbReference>
<accession>A0A1I8GH27</accession>
<evidence type="ECO:0000313" key="4">
    <source>
        <dbReference type="WBParaSite" id="maker-uti_cns_0001979-snap-gene-0.4-mRNA-1"/>
    </source>
</evidence>
<dbReference type="CDD" id="cd23807">
    <property type="entry name" value="UEV_UBE2V"/>
    <property type="match status" value="1"/>
</dbReference>
<evidence type="ECO:0000259" key="2">
    <source>
        <dbReference type="PROSITE" id="PS50127"/>
    </source>
</evidence>
<reference evidence="4 5" key="1">
    <citation type="submission" date="2016-11" db="UniProtKB">
        <authorList>
            <consortium name="WormBaseParasite"/>
        </authorList>
    </citation>
    <scope>IDENTIFICATION</scope>
</reference>
<dbReference type="PROSITE" id="PS50127">
    <property type="entry name" value="UBC_2"/>
    <property type="match status" value="1"/>
</dbReference>
<protein>
    <submittedName>
        <fullName evidence="4 5">UBIQUITIN_CONJUGAT_2 domain-containing protein</fullName>
    </submittedName>
</protein>
<dbReference type="InterPro" id="IPR016135">
    <property type="entry name" value="UBQ-conjugating_enzyme/RWD"/>
</dbReference>
<dbReference type="PANTHER" id="PTHR24068">
    <property type="entry name" value="UBIQUITIN-CONJUGATING ENZYME E2"/>
    <property type="match status" value="1"/>
</dbReference>
<keyword evidence="1" id="KW-0833">Ubl conjugation pathway</keyword>
<dbReference type="WBParaSite" id="maker-uti_cns_0002064-snap-gene-0.12-mRNA-1">
    <property type="protein sequence ID" value="maker-uti_cns_0002064-snap-gene-0.12-mRNA-1"/>
    <property type="gene ID" value="maker-uti_cns_0002064-snap-gene-0.12"/>
</dbReference>
<evidence type="ECO:0000313" key="5">
    <source>
        <dbReference type="WBParaSite" id="maker-uti_cns_0002064-snap-gene-0.12-mRNA-1"/>
    </source>
</evidence>
<dbReference type="FunFam" id="3.10.110.10:FF:000026">
    <property type="entry name" value="Ubiquitin-conjugating enzyme E2 variant"/>
    <property type="match status" value="1"/>
</dbReference>
<keyword evidence="3" id="KW-1185">Reference proteome</keyword>
<dbReference type="AlphaFoldDB" id="A0A1I8GH27"/>